<proteinExistence type="predicted"/>
<evidence type="ECO:0000313" key="2">
    <source>
        <dbReference type="Proteomes" id="UP001454036"/>
    </source>
</evidence>
<gene>
    <name evidence="1" type="ORF">LIER_16301</name>
</gene>
<dbReference type="AlphaFoldDB" id="A0AAV3Q8L7"/>
<dbReference type="GO" id="GO:0003899">
    <property type="term" value="F:DNA-directed RNA polymerase activity"/>
    <property type="evidence" value="ECO:0007669"/>
    <property type="project" value="InterPro"/>
</dbReference>
<protein>
    <submittedName>
        <fullName evidence="1">Uncharacterized protein</fullName>
    </submittedName>
</protein>
<dbReference type="SUPFAM" id="SSF53036">
    <property type="entry name" value="Eukaryotic RPB5 N-terminal domain"/>
    <property type="match status" value="1"/>
</dbReference>
<accession>A0AAV3Q8L7</accession>
<keyword evidence="2" id="KW-1185">Reference proteome</keyword>
<organism evidence="1 2">
    <name type="scientific">Lithospermum erythrorhizon</name>
    <name type="common">Purple gromwell</name>
    <name type="synonym">Lithospermum officinale var. erythrorhizon</name>
    <dbReference type="NCBI Taxonomy" id="34254"/>
    <lineage>
        <taxon>Eukaryota</taxon>
        <taxon>Viridiplantae</taxon>
        <taxon>Streptophyta</taxon>
        <taxon>Embryophyta</taxon>
        <taxon>Tracheophyta</taxon>
        <taxon>Spermatophyta</taxon>
        <taxon>Magnoliopsida</taxon>
        <taxon>eudicotyledons</taxon>
        <taxon>Gunneridae</taxon>
        <taxon>Pentapetalae</taxon>
        <taxon>asterids</taxon>
        <taxon>lamiids</taxon>
        <taxon>Boraginales</taxon>
        <taxon>Boraginaceae</taxon>
        <taxon>Boraginoideae</taxon>
        <taxon>Lithospermeae</taxon>
        <taxon>Lithospermum</taxon>
    </lineage>
</organism>
<sequence>MTITEFIAKSGENMKREYIKTHYFGDEIYIFYKEEPKVGVLTLKTYEVRNVYKAILVVQQNLTAVARAYLSEISSKFNIEVFKEAEHVLVPPTIEAGADVHEAKLLNLMPPKPPTSVEDVCMDYFGPSWLWRTEHGKLSNLDQLIYKHL</sequence>
<dbReference type="GO" id="GO:0003677">
    <property type="term" value="F:DNA binding"/>
    <property type="evidence" value="ECO:0007669"/>
    <property type="project" value="InterPro"/>
</dbReference>
<dbReference type="EMBL" id="BAABME010003629">
    <property type="protein sequence ID" value="GAA0159553.1"/>
    <property type="molecule type" value="Genomic_DNA"/>
</dbReference>
<dbReference type="InterPro" id="IPR036710">
    <property type="entry name" value="RNA_pol_Rpb5_N_sf"/>
</dbReference>
<dbReference type="GO" id="GO:0006351">
    <property type="term" value="P:DNA-templated transcription"/>
    <property type="evidence" value="ECO:0007669"/>
    <property type="project" value="InterPro"/>
</dbReference>
<dbReference type="Proteomes" id="UP001454036">
    <property type="component" value="Unassembled WGS sequence"/>
</dbReference>
<name>A0AAV3Q8L7_LITER</name>
<comment type="caution">
    <text evidence="1">The sequence shown here is derived from an EMBL/GenBank/DDBJ whole genome shotgun (WGS) entry which is preliminary data.</text>
</comment>
<evidence type="ECO:0000313" key="1">
    <source>
        <dbReference type="EMBL" id="GAA0159553.1"/>
    </source>
</evidence>
<dbReference type="Gene3D" id="3.40.1340.10">
    <property type="entry name" value="RNA polymerase, Rpb5, N-terminal domain"/>
    <property type="match status" value="1"/>
</dbReference>
<reference evidence="1 2" key="1">
    <citation type="submission" date="2024-01" db="EMBL/GenBank/DDBJ databases">
        <title>The complete chloroplast genome sequence of Lithospermum erythrorhizon: insights into the phylogenetic relationship among Boraginaceae species and the maternal lineages of purple gromwells.</title>
        <authorList>
            <person name="Okada T."/>
            <person name="Watanabe K."/>
        </authorList>
    </citation>
    <scope>NUCLEOTIDE SEQUENCE [LARGE SCALE GENOMIC DNA]</scope>
</reference>